<name>A0ABN6PCQ0_9EURY</name>
<dbReference type="EMBL" id="AP025698">
    <property type="protein sequence ID" value="BDH80021.1"/>
    <property type="molecule type" value="Genomic_DNA"/>
</dbReference>
<evidence type="ECO:0000256" key="1">
    <source>
        <dbReference type="ARBA" id="ARBA00001164"/>
    </source>
</evidence>
<evidence type="ECO:0000256" key="8">
    <source>
        <dbReference type="HAMAP-Rule" id="MF_00135"/>
    </source>
</evidence>
<dbReference type="InterPro" id="IPR013785">
    <property type="entry name" value="Aldolase_TIM"/>
</dbReference>
<evidence type="ECO:0000256" key="7">
    <source>
        <dbReference type="ARBA" id="ARBA00023235"/>
    </source>
</evidence>
<dbReference type="SUPFAM" id="SSF51366">
    <property type="entry name" value="Ribulose-phoshate binding barrel"/>
    <property type="match status" value="1"/>
</dbReference>
<comment type="catalytic activity">
    <reaction evidence="1 8">
        <text>N-(5-phospho-beta-D-ribosyl)anthranilate = 1-(2-carboxyphenylamino)-1-deoxy-D-ribulose 5-phosphate</text>
        <dbReference type="Rhea" id="RHEA:21540"/>
        <dbReference type="ChEBI" id="CHEBI:18277"/>
        <dbReference type="ChEBI" id="CHEBI:58613"/>
        <dbReference type="EC" id="5.3.1.24"/>
    </reaction>
</comment>
<accession>A0ABN6PCQ0</accession>
<evidence type="ECO:0000256" key="4">
    <source>
        <dbReference type="ARBA" id="ARBA00022605"/>
    </source>
</evidence>
<dbReference type="InterPro" id="IPR044643">
    <property type="entry name" value="TrpF_fam"/>
</dbReference>
<protein>
    <recommendedName>
        <fullName evidence="8">N-(5'-phosphoribosyl)anthranilate isomerase</fullName>
        <shortName evidence="8">PRAI</shortName>
        <ecNumber evidence="8">5.3.1.24</ecNumber>
    </recommendedName>
</protein>
<keyword evidence="5 8" id="KW-0822">Tryptophan biosynthesis</keyword>
<dbReference type="GO" id="GO:0016853">
    <property type="term" value="F:isomerase activity"/>
    <property type="evidence" value="ECO:0007669"/>
    <property type="project" value="UniProtKB-KW"/>
</dbReference>
<evidence type="ECO:0000259" key="9">
    <source>
        <dbReference type="Pfam" id="PF00697"/>
    </source>
</evidence>
<evidence type="ECO:0000256" key="6">
    <source>
        <dbReference type="ARBA" id="ARBA00023141"/>
    </source>
</evidence>
<sequence length="220" mass="24738">MNKIKICGITNREDLKLITDKVDYIGFINVKRSPRYLPLTKIMKLATDKKKAVLVLEPKNPEEVTEKVEKTNISNIQLHSLNPSQIKKLKIQLPKNVLLIKAVGIPDTLTPKKKKEIKSFTRVSDAILFDYELQGKTGGTGKQIPIDIACQAANIATHTKKSIKLFLAGGMNLQSLKENYKLIDSHFDVVDFNSSLEKSPGIKDPSKIKELLDYVDKVIR</sequence>
<reference evidence="10 11" key="1">
    <citation type="submission" date="2022-04" db="EMBL/GenBank/DDBJ databases">
        <title>Complete genome of Methanothermobacter tenebrarum strain RMAS.</title>
        <authorList>
            <person name="Nakamura K."/>
            <person name="Oshima K."/>
            <person name="Hattori M."/>
            <person name="Kamagata Y."/>
            <person name="Takamizawa K."/>
        </authorList>
    </citation>
    <scope>NUCLEOTIDE SEQUENCE [LARGE SCALE GENOMIC DNA]</scope>
    <source>
        <strain evidence="10 11">RMAS</strain>
    </source>
</reference>
<keyword evidence="4 8" id="KW-0028">Amino-acid biosynthesis</keyword>
<dbReference type="GeneID" id="71965930"/>
<comment type="similarity">
    <text evidence="3 8">Belongs to the TrpF family.</text>
</comment>
<dbReference type="EC" id="5.3.1.24" evidence="8"/>
<keyword evidence="6 8" id="KW-0057">Aromatic amino acid biosynthesis</keyword>
<dbReference type="InterPro" id="IPR011060">
    <property type="entry name" value="RibuloseP-bd_barrel"/>
</dbReference>
<dbReference type="Proteomes" id="UP000831817">
    <property type="component" value="Chromosome"/>
</dbReference>
<keyword evidence="11" id="KW-1185">Reference proteome</keyword>
<dbReference type="Pfam" id="PF00697">
    <property type="entry name" value="PRAI"/>
    <property type="match status" value="1"/>
</dbReference>
<comment type="pathway">
    <text evidence="2 8">Amino-acid biosynthesis; L-tryptophan biosynthesis; L-tryptophan from chorismate: step 3/5.</text>
</comment>
<gene>
    <name evidence="8" type="primary">trpF</name>
    <name evidence="10" type="ORF">MTTB_14000</name>
</gene>
<dbReference type="InterPro" id="IPR001240">
    <property type="entry name" value="PRAI_dom"/>
</dbReference>
<dbReference type="RefSeq" id="WP_248564326.1">
    <property type="nucleotide sequence ID" value="NZ_AP025698.1"/>
</dbReference>
<organism evidence="10 11">
    <name type="scientific">Methanothermobacter tenebrarum</name>
    <dbReference type="NCBI Taxonomy" id="680118"/>
    <lineage>
        <taxon>Archaea</taxon>
        <taxon>Methanobacteriati</taxon>
        <taxon>Methanobacteriota</taxon>
        <taxon>Methanomada group</taxon>
        <taxon>Methanobacteria</taxon>
        <taxon>Methanobacteriales</taxon>
        <taxon>Methanobacteriaceae</taxon>
        <taxon>Methanothermobacter</taxon>
    </lineage>
</organism>
<dbReference type="CDD" id="cd00405">
    <property type="entry name" value="PRAI"/>
    <property type="match status" value="1"/>
</dbReference>
<evidence type="ECO:0000256" key="3">
    <source>
        <dbReference type="ARBA" id="ARBA00007571"/>
    </source>
</evidence>
<dbReference type="Gene3D" id="3.20.20.70">
    <property type="entry name" value="Aldolase class I"/>
    <property type="match status" value="1"/>
</dbReference>
<dbReference type="PANTHER" id="PTHR42894:SF1">
    <property type="entry name" value="N-(5'-PHOSPHORIBOSYL)ANTHRANILATE ISOMERASE"/>
    <property type="match status" value="1"/>
</dbReference>
<dbReference type="HAMAP" id="MF_00135">
    <property type="entry name" value="PRAI"/>
    <property type="match status" value="1"/>
</dbReference>
<keyword evidence="7 8" id="KW-0413">Isomerase</keyword>
<evidence type="ECO:0000313" key="11">
    <source>
        <dbReference type="Proteomes" id="UP000831817"/>
    </source>
</evidence>
<proteinExistence type="inferred from homology"/>
<evidence type="ECO:0000256" key="5">
    <source>
        <dbReference type="ARBA" id="ARBA00022822"/>
    </source>
</evidence>
<dbReference type="PANTHER" id="PTHR42894">
    <property type="entry name" value="N-(5'-PHOSPHORIBOSYL)ANTHRANILATE ISOMERASE"/>
    <property type="match status" value="1"/>
</dbReference>
<evidence type="ECO:0000313" key="10">
    <source>
        <dbReference type="EMBL" id="BDH80021.1"/>
    </source>
</evidence>
<feature type="domain" description="N-(5'phosphoribosyl) anthranilate isomerase (PRAI)" evidence="9">
    <location>
        <begin position="4"/>
        <end position="212"/>
    </location>
</feature>
<evidence type="ECO:0000256" key="2">
    <source>
        <dbReference type="ARBA" id="ARBA00004664"/>
    </source>
</evidence>